<dbReference type="AlphaFoldDB" id="A0A6H1ZIU1"/>
<dbReference type="EMBL" id="MT144043">
    <property type="protein sequence ID" value="QJA47448.1"/>
    <property type="molecule type" value="Genomic_DNA"/>
</dbReference>
<dbReference type="EMBL" id="MT143574">
    <property type="protein sequence ID" value="QJA98356.1"/>
    <property type="molecule type" value="Genomic_DNA"/>
</dbReference>
<evidence type="ECO:0000313" key="1">
    <source>
        <dbReference type="EMBL" id="QJA47448.1"/>
    </source>
</evidence>
<organism evidence="1">
    <name type="scientific">viral metagenome</name>
    <dbReference type="NCBI Taxonomy" id="1070528"/>
    <lineage>
        <taxon>unclassified sequences</taxon>
        <taxon>metagenomes</taxon>
        <taxon>organismal metagenomes</taxon>
    </lineage>
</organism>
<gene>
    <name evidence="2" type="ORF">MM171A01903_0003</name>
    <name evidence="3" type="ORF">MM171B00984_0012</name>
    <name evidence="1" type="ORF">TM448A00672_0014</name>
    <name evidence="4" type="ORF">TM448B03545_0004</name>
</gene>
<evidence type="ECO:0000313" key="2">
    <source>
        <dbReference type="EMBL" id="QJA98356.1"/>
    </source>
</evidence>
<name>A0A6H1ZIU1_9ZZZZ</name>
<dbReference type="EMBL" id="MT143816">
    <property type="protein sequence ID" value="QJB02945.1"/>
    <property type="molecule type" value="Genomic_DNA"/>
</dbReference>
<protein>
    <submittedName>
        <fullName evidence="1">Uncharacterized protein</fullName>
    </submittedName>
</protein>
<evidence type="ECO:0000313" key="3">
    <source>
        <dbReference type="EMBL" id="QJB02945.1"/>
    </source>
</evidence>
<proteinExistence type="predicted"/>
<reference evidence="1" key="1">
    <citation type="submission" date="2020-03" db="EMBL/GenBank/DDBJ databases">
        <title>The deep terrestrial virosphere.</title>
        <authorList>
            <person name="Holmfeldt K."/>
            <person name="Nilsson E."/>
            <person name="Simone D."/>
            <person name="Lopez-Fernandez M."/>
            <person name="Wu X."/>
            <person name="de Brujin I."/>
            <person name="Lundin D."/>
            <person name="Andersson A."/>
            <person name="Bertilsson S."/>
            <person name="Dopson M."/>
        </authorList>
    </citation>
    <scope>NUCLEOTIDE SEQUENCE</scope>
    <source>
        <strain evidence="2">MM171A01903</strain>
        <strain evidence="3">MM171B00984</strain>
        <strain evidence="1">TM448A00672</strain>
        <strain evidence="4">TM448B03545</strain>
    </source>
</reference>
<dbReference type="EMBL" id="MT145024">
    <property type="protein sequence ID" value="QJI02708.1"/>
    <property type="molecule type" value="Genomic_DNA"/>
</dbReference>
<accession>A0A6H1ZIU1</accession>
<evidence type="ECO:0000313" key="4">
    <source>
        <dbReference type="EMBL" id="QJI02708.1"/>
    </source>
</evidence>
<sequence length="64" mass="7585">MEIRVGSFWYDYWWDNKSHQYRCGNAFGINGAGPEMVIREAIKYNCYGLRAKSKKALLEKIDEY</sequence>